<dbReference type="EMBL" id="CP000927">
    <property type="protein sequence ID" value="ABZ70264.1"/>
    <property type="molecule type" value="Genomic_DNA"/>
</dbReference>
<dbReference type="KEGG" id="cak:Caul_1134"/>
<gene>
    <name evidence="2" type="ordered locus">Caul_1134</name>
</gene>
<dbReference type="AlphaFoldDB" id="B0SXU1"/>
<dbReference type="STRING" id="366602.Caul_1134"/>
<dbReference type="PANTHER" id="PTHR33164:SF89">
    <property type="entry name" value="MARR FAMILY REGULATORY PROTEIN"/>
    <property type="match status" value="1"/>
</dbReference>
<dbReference type="InterPro" id="IPR039422">
    <property type="entry name" value="MarR/SlyA-like"/>
</dbReference>
<dbReference type="HOGENOM" id="CLU_083287_4_1_5"/>
<evidence type="ECO:0000313" key="2">
    <source>
        <dbReference type="EMBL" id="ABZ70264.1"/>
    </source>
</evidence>
<dbReference type="eggNOG" id="COG1846">
    <property type="taxonomic scope" value="Bacteria"/>
</dbReference>
<dbReference type="PROSITE" id="PS50995">
    <property type="entry name" value="HTH_MARR_2"/>
    <property type="match status" value="1"/>
</dbReference>
<dbReference type="PANTHER" id="PTHR33164">
    <property type="entry name" value="TRANSCRIPTIONAL REGULATOR, MARR FAMILY"/>
    <property type="match status" value="1"/>
</dbReference>
<dbReference type="InterPro" id="IPR000835">
    <property type="entry name" value="HTH_MarR-typ"/>
</dbReference>
<name>B0SXU1_CAUSK</name>
<dbReference type="PRINTS" id="PR00598">
    <property type="entry name" value="HTHMARR"/>
</dbReference>
<dbReference type="SUPFAM" id="SSF46785">
    <property type="entry name" value="Winged helix' DNA-binding domain"/>
    <property type="match status" value="1"/>
</dbReference>
<reference evidence="2" key="1">
    <citation type="submission" date="2008-01" db="EMBL/GenBank/DDBJ databases">
        <title>Complete sequence of chromosome of Caulobacter sp. K31.</title>
        <authorList>
            <consortium name="US DOE Joint Genome Institute"/>
            <person name="Copeland A."/>
            <person name="Lucas S."/>
            <person name="Lapidus A."/>
            <person name="Barry K."/>
            <person name="Glavina del Rio T."/>
            <person name="Dalin E."/>
            <person name="Tice H."/>
            <person name="Pitluck S."/>
            <person name="Bruce D."/>
            <person name="Goodwin L."/>
            <person name="Thompson L.S."/>
            <person name="Brettin T."/>
            <person name="Detter J.C."/>
            <person name="Han C."/>
            <person name="Schmutz J."/>
            <person name="Larimer F."/>
            <person name="Land M."/>
            <person name="Hauser L."/>
            <person name="Kyrpides N."/>
            <person name="Kim E."/>
            <person name="Stephens C."/>
            <person name="Richardson P."/>
        </authorList>
    </citation>
    <scope>NUCLEOTIDE SEQUENCE [LARGE SCALE GENOMIC DNA]</scope>
    <source>
        <strain evidence="2">K31</strain>
    </source>
</reference>
<sequence>MSFGEQRQETATPSVSLGGLETQVGFLLRLAQVAVFKDLIAALKPFDLRPTDFSVLLVIDASPGLKQQAVGEALRIQRPNLVTILDQLQARGLVRRGVVPGDRRSYALTLTLEGEALLAKAKAAHGRHDRKVSAALAGLDRAMLIDALERIAAI</sequence>
<dbReference type="InterPro" id="IPR036388">
    <property type="entry name" value="WH-like_DNA-bd_sf"/>
</dbReference>
<dbReference type="SMART" id="SM00347">
    <property type="entry name" value="HTH_MARR"/>
    <property type="match status" value="1"/>
</dbReference>
<accession>B0SXU1</accession>
<evidence type="ECO:0000259" key="1">
    <source>
        <dbReference type="PROSITE" id="PS50995"/>
    </source>
</evidence>
<dbReference type="GO" id="GO:0003700">
    <property type="term" value="F:DNA-binding transcription factor activity"/>
    <property type="evidence" value="ECO:0007669"/>
    <property type="project" value="InterPro"/>
</dbReference>
<dbReference type="Pfam" id="PF12802">
    <property type="entry name" value="MarR_2"/>
    <property type="match status" value="1"/>
</dbReference>
<dbReference type="Gene3D" id="1.10.10.10">
    <property type="entry name" value="Winged helix-like DNA-binding domain superfamily/Winged helix DNA-binding domain"/>
    <property type="match status" value="1"/>
</dbReference>
<proteinExistence type="predicted"/>
<feature type="domain" description="HTH marR-type" evidence="1">
    <location>
        <begin position="21"/>
        <end position="153"/>
    </location>
</feature>
<dbReference type="GO" id="GO:0006950">
    <property type="term" value="P:response to stress"/>
    <property type="evidence" value="ECO:0007669"/>
    <property type="project" value="TreeGrafter"/>
</dbReference>
<dbReference type="OrthoDB" id="6331822at2"/>
<organism evidence="2">
    <name type="scientific">Caulobacter sp. (strain K31)</name>
    <dbReference type="NCBI Taxonomy" id="366602"/>
    <lineage>
        <taxon>Bacteria</taxon>
        <taxon>Pseudomonadati</taxon>
        <taxon>Pseudomonadota</taxon>
        <taxon>Alphaproteobacteria</taxon>
        <taxon>Caulobacterales</taxon>
        <taxon>Caulobacteraceae</taxon>
        <taxon>Caulobacter</taxon>
    </lineage>
</organism>
<protein>
    <submittedName>
        <fullName evidence="2">Transcriptional regulator, MarR family</fullName>
    </submittedName>
</protein>
<dbReference type="InterPro" id="IPR036390">
    <property type="entry name" value="WH_DNA-bd_sf"/>
</dbReference>